<dbReference type="Proteomes" id="UP000479190">
    <property type="component" value="Unassembled WGS sequence"/>
</dbReference>
<feature type="region of interest" description="Disordered" evidence="1">
    <location>
        <begin position="154"/>
        <end position="177"/>
    </location>
</feature>
<dbReference type="AlphaFoldDB" id="A0A6H5J2K0"/>
<feature type="region of interest" description="Disordered" evidence="1">
    <location>
        <begin position="301"/>
        <end position="323"/>
    </location>
</feature>
<proteinExistence type="predicted"/>
<feature type="region of interest" description="Disordered" evidence="1">
    <location>
        <begin position="81"/>
        <end position="111"/>
    </location>
</feature>
<organism evidence="2 3">
    <name type="scientific">Trichogramma brassicae</name>
    <dbReference type="NCBI Taxonomy" id="86971"/>
    <lineage>
        <taxon>Eukaryota</taxon>
        <taxon>Metazoa</taxon>
        <taxon>Ecdysozoa</taxon>
        <taxon>Arthropoda</taxon>
        <taxon>Hexapoda</taxon>
        <taxon>Insecta</taxon>
        <taxon>Pterygota</taxon>
        <taxon>Neoptera</taxon>
        <taxon>Endopterygota</taxon>
        <taxon>Hymenoptera</taxon>
        <taxon>Apocrita</taxon>
        <taxon>Proctotrupomorpha</taxon>
        <taxon>Chalcidoidea</taxon>
        <taxon>Trichogrammatidae</taxon>
        <taxon>Trichogramma</taxon>
    </lineage>
</organism>
<evidence type="ECO:0000313" key="2">
    <source>
        <dbReference type="EMBL" id="CAB0043856.1"/>
    </source>
</evidence>
<dbReference type="EMBL" id="CADCXV010001354">
    <property type="protein sequence ID" value="CAB0043856.1"/>
    <property type="molecule type" value="Genomic_DNA"/>
</dbReference>
<feature type="compositionally biased region" description="Basic and acidic residues" evidence="1">
    <location>
        <begin position="91"/>
        <end position="101"/>
    </location>
</feature>
<keyword evidence="3" id="KW-1185">Reference proteome</keyword>
<protein>
    <recommendedName>
        <fullName evidence="4">Reverse transcriptase domain-containing protein</fullName>
    </recommendedName>
</protein>
<evidence type="ECO:0000256" key="1">
    <source>
        <dbReference type="SAM" id="MobiDB-lite"/>
    </source>
</evidence>
<evidence type="ECO:0000313" key="3">
    <source>
        <dbReference type="Proteomes" id="UP000479190"/>
    </source>
</evidence>
<feature type="compositionally biased region" description="Basic residues" evidence="1">
    <location>
        <begin position="301"/>
        <end position="311"/>
    </location>
</feature>
<accession>A0A6H5J2K0</accession>
<feature type="region of interest" description="Disordered" evidence="1">
    <location>
        <begin position="1"/>
        <end position="32"/>
    </location>
</feature>
<name>A0A6H5J2K0_9HYME</name>
<evidence type="ECO:0008006" key="4">
    <source>
        <dbReference type="Google" id="ProtNLM"/>
    </source>
</evidence>
<feature type="region of interest" description="Disordered" evidence="1">
    <location>
        <begin position="200"/>
        <end position="219"/>
    </location>
</feature>
<gene>
    <name evidence="2" type="ORF">TBRA_LOCUS15444</name>
</gene>
<sequence length="473" mass="52158">MDGERVVHAQRPPGHVFEIGDDGASSRPSTRRSYRWNARTLDVDRFLCRRVQRIGRSRDRGGYGVEPQCPSSPAHVMLVSKANPRRRHSSRDRGRGADMTKKPTARTTPQQGVFCAWRSRPANVGCWRQLCDEVNNDVWGQTIQDCHVTPRMPAGQAAQLPSPGAQRGGGSVSAGAERATLRLSRRAEELIPAVTLEELKGAQSRSRSAPRPAPDGIPNSALKIAIVPHDPTSSCGCHRRQEMVPRHQEVLRRGDTRREECVQLGSVGQHPRRSTLFARTRLLAENNRQLLLGKSARLHHGRRSSVLRSHSRSPTGVSTGPDPVETLCMTRSCASTSMAMFVSSVFADDIAVVAVAKHLWQIEHDLNAAILQVRGALQALSLQTADHKTEALLITSRKKKKVETITITVGDHSIRSSPSIRYLGLHIDAKLKFDHHLRTVSAKAAGVIGALAKIMPNFLQIWSKAEVQFAYET</sequence>
<reference evidence="2 3" key="1">
    <citation type="submission" date="2020-02" db="EMBL/GenBank/DDBJ databases">
        <authorList>
            <person name="Ferguson B K."/>
        </authorList>
    </citation>
    <scope>NUCLEOTIDE SEQUENCE [LARGE SCALE GENOMIC DNA]</scope>
</reference>